<feature type="region of interest" description="Disordered" evidence="1">
    <location>
        <begin position="88"/>
        <end position="131"/>
    </location>
</feature>
<feature type="compositionally biased region" description="Gly residues" evidence="1">
    <location>
        <begin position="101"/>
        <end position="111"/>
    </location>
</feature>
<evidence type="ECO:0000313" key="2">
    <source>
        <dbReference type="EMBL" id="GEC20376.1"/>
    </source>
</evidence>
<dbReference type="Proteomes" id="UP000320338">
    <property type="component" value="Unassembled WGS sequence"/>
</dbReference>
<comment type="caution">
    <text evidence="2">The sequence shown here is derived from an EMBL/GenBank/DDBJ whole genome shotgun (WGS) entry which is preliminary data.</text>
</comment>
<dbReference type="EMBL" id="BJNG01000018">
    <property type="protein sequence ID" value="GEC20376.1"/>
    <property type="molecule type" value="Genomic_DNA"/>
</dbReference>
<protein>
    <submittedName>
        <fullName evidence="2">Uncharacterized protein</fullName>
    </submittedName>
</protein>
<name>A0A4Y3WSP1_9PSEU</name>
<dbReference type="AlphaFoldDB" id="A0A4Y3WSP1"/>
<feature type="compositionally biased region" description="Basic and acidic residues" evidence="1">
    <location>
        <begin position="113"/>
        <end position="131"/>
    </location>
</feature>
<feature type="compositionally biased region" description="Low complexity" evidence="1">
    <location>
        <begin position="91"/>
        <end position="100"/>
    </location>
</feature>
<proteinExistence type="predicted"/>
<organism evidence="2 3">
    <name type="scientific">Pseudonocardia hydrocarbonoxydans</name>
    <dbReference type="NCBI Taxonomy" id="76726"/>
    <lineage>
        <taxon>Bacteria</taxon>
        <taxon>Bacillati</taxon>
        <taxon>Actinomycetota</taxon>
        <taxon>Actinomycetes</taxon>
        <taxon>Pseudonocardiales</taxon>
        <taxon>Pseudonocardiaceae</taxon>
        <taxon>Pseudonocardia</taxon>
    </lineage>
</organism>
<dbReference type="RefSeq" id="WP_141278922.1">
    <property type="nucleotide sequence ID" value="NZ_BAAARZ010000071.1"/>
</dbReference>
<keyword evidence="3" id="KW-1185">Reference proteome</keyword>
<evidence type="ECO:0000313" key="3">
    <source>
        <dbReference type="Proteomes" id="UP000320338"/>
    </source>
</evidence>
<sequence>MNPGDAADHGLDEALRAAAGLVLVTAARLQEALPGLGRVIDDVAGDWSDDAGRAWAERARLVRRVLDRELEATVAVGRLLAAAATGPVDASVDGPVASGPSGSGPRLGGTGARRVDDERGMSIARLSDDGR</sequence>
<reference evidence="2 3" key="1">
    <citation type="submission" date="2019-06" db="EMBL/GenBank/DDBJ databases">
        <title>Whole genome shotgun sequence of Pseudonocardia hydrocarbonoxydans NBRC 14498.</title>
        <authorList>
            <person name="Hosoyama A."/>
            <person name="Uohara A."/>
            <person name="Ohji S."/>
            <person name="Ichikawa N."/>
        </authorList>
    </citation>
    <scope>NUCLEOTIDE SEQUENCE [LARGE SCALE GENOMIC DNA]</scope>
    <source>
        <strain evidence="2 3">NBRC 14498</strain>
    </source>
</reference>
<gene>
    <name evidence="2" type="ORF">PHY01_26590</name>
</gene>
<accession>A0A4Y3WSP1</accession>
<evidence type="ECO:0000256" key="1">
    <source>
        <dbReference type="SAM" id="MobiDB-lite"/>
    </source>
</evidence>